<dbReference type="PANTHER" id="PTHR10288">
    <property type="entry name" value="KH DOMAIN CONTAINING RNA BINDING PROTEIN"/>
    <property type="match status" value="1"/>
</dbReference>
<dbReference type="PROSITE" id="PS50084">
    <property type="entry name" value="KH_TYPE_1"/>
    <property type="match status" value="3"/>
</dbReference>
<comment type="subcellular location">
    <subcellularLocation>
        <location evidence="1">Nucleus</location>
    </subcellularLocation>
</comment>
<dbReference type="AlphaFoldDB" id="A0A8D8LK40"/>
<dbReference type="InterPro" id="IPR047275">
    <property type="entry name" value="KH-I_NOVA_rpt1"/>
</dbReference>
<dbReference type="Gene3D" id="3.30.1370.10">
    <property type="entry name" value="K Homology domain, type 1"/>
    <property type="match status" value="3"/>
</dbReference>
<feature type="domain" description="K Homology" evidence="9">
    <location>
        <begin position="466"/>
        <end position="539"/>
    </location>
</feature>
<evidence type="ECO:0000256" key="3">
    <source>
        <dbReference type="ARBA" id="ARBA00022737"/>
    </source>
</evidence>
<dbReference type="CDD" id="cd22435">
    <property type="entry name" value="KH-I_NOVA_rpt1"/>
    <property type="match status" value="1"/>
</dbReference>
<evidence type="ECO:0000256" key="5">
    <source>
        <dbReference type="ARBA" id="ARBA00023187"/>
    </source>
</evidence>
<sequence>MQFLSGSQFGSLGLEFGLGFGELGDLALNSFNSCGSNEQYYRRMWYALQFTDTVMADNHNNNNNSIIMDTSTSNSSPPPVDSMDSRKRNAESSLENGKTKRSFYGDGVCQIKILVPSYAAGAIIGKGGETIAQIQKDTGSKIKMSKANDFYPGTTDRVCLISGQPDDIKPILKFIMEKIRTRPDMINGDPDRDKQMKVLVPNSTAGMIIGKGGSYVKLLQEKSGSYVQLSQKAKELQERCITVSGNLEGNEKALEMILEKIAEDPTSGSCSNVSYADVNGPVASVNPTGSPFASTPFQQNNYGSPHQSNMGGGPLLSANNGLCPPSSAPINSSANNASSSSGLNFSLNFNNQPTTAVNPTTLAATSQLIEHMKVLIRALGYSDQASAEISGAMATLAKYGILGLGLGTQQALNSFSNPPTPAWSQDPFGGAGGMPQGSTQRALDFPNFRPGSPGGRGFGAAGGEVESKKIEIQVPELIVGAILGPGGRSLNDIMSRSGANVQISKKGVYAPGTRNRVVTIGGSPNAIAHAQILIDRKINDEEWKRNSNNMNTD</sequence>
<dbReference type="Pfam" id="PF00013">
    <property type="entry name" value="KH_1"/>
    <property type="match status" value="3"/>
</dbReference>
<evidence type="ECO:0000313" key="10">
    <source>
        <dbReference type="EMBL" id="CAG6607998.1"/>
    </source>
</evidence>
<dbReference type="GO" id="GO:0003723">
    <property type="term" value="F:RNA binding"/>
    <property type="evidence" value="ECO:0007669"/>
    <property type="project" value="UniProtKB-UniRule"/>
</dbReference>
<dbReference type="InterPro" id="IPR004088">
    <property type="entry name" value="KH_dom_type_1"/>
</dbReference>
<feature type="compositionally biased region" description="Low complexity" evidence="8">
    <location>
        <begin position="61"/>
        <end position="75"/>
    </location>
</feature>
<dbReference type="GO" id="GO:0005634">
    <property type="term" value="C:nucleus"/>
    <property type="evidence" value="ECO:0007669"/>
    <property type="project" value="UniProtKB-SubCell"/>
</dbReference>
<dbReference type="CDD" id="cd09031">
    <property type="entry name" value="KH-I_NOVA_rpt3"/>
    <property type="match status" value="1"/>
</dbReference>
<keyword evidence="2" id="KW-0507">mRNA processing</keyword>
<dbReference type="InterPro" id="IPR004087">
    <property type="entry name" value="KH_dom"/>
</dbReference>
<dbReference type="CDD" id="cd22436">
    <property type="entry name" value="KH-I_NOVA_rpt2"/>
    <property type="match status" value="1"/>
</dbReference>
<dbReference type="InterPro" id="IPR047276">
    <property type="entry name" value="KH-I_NOVA_rpt2"/>
</dbReference>
<dbReference type="SMART" id="SM00322">
    <property type="entry name" value="KH"/>
    <property type="match status" value="3"/>
</dbReference>
<dbReference type="InterPro" id="IPR036612">
    <property type="entry name" value="KH_dom_type_1_sf"/>
</dbReference>
<name>A0A8D8LK40_9HEMI</name>
<keyword evidence="3" id="KW-0677">Repeat</keyword>
<evidence type="ECO:0000256" key="8">
    <source>
        <dbReference type="SAM" id="MobiDB-lite"/>
    </source>
</evidence>
<dbReference type="GO" id="GO:0006397">
    <property type="term" value="P:mRNA processing"/>
    <property type="evidence" value="ECO:0007669"/>
    <property type="project" value="UniProtKB-KW"/>
</dbReference>
<protein>
    <submittedName>
        <fullName evidence="10">RNA-binding protein Nova-1</fullName>
    </submittedName>
</protein>
<evidence type="ECO:0000256" key="4">
    <source>
        <dbReference type="ARBA" id="ARBA00022884"/>
    </source>
</evidence>
<dbReference type="GO" id="GO:0008380">
    <property type="term" value="P:RNA splicing"/>
    <property type="evidence" value="ECO:0007669"/>
    <property type="project" value="UniProtKB-KW"/>
</dbReference>
<evidence type="ECO:0000256" key="6">
    <source>
        <dbReference type="ARBA" id="ARBA00023242"/>
    </source>
</evidence>
<accession>A0A8D8LK40</accession>
<keyword evidence="4 7" id="KW-0694">RNA-binding</keyword>
<proteinExistence type="predicted"/>
<dbReference type="EMBL" id="HBUF01009742">
    <property type="protein sequence ID" value="CAG6607998.1"/>
    <property type="molecule type" value="Transcribed_RNA"/>
</dbReference>
<keyword evidence="5" id="KW-0508">mRNA splicing</keyword>
<evidence type="ECO:0000256" key="7">
    <source>
        <dbReference type="PROSITE-ProRule" id="PRU00117"/>
    </source>
</evidence>
<feature type="domain" description="K Homology" evidence="9">
    <location>
        <begin position="192"/>
        <end position="262"/>
    </location>
</feature>
<dbReference type="InterPro" id="IPR047274">
    <property type="entry name" value="KH-I_NOVA_rpt3"/>
</dbReference>
<dbReference type="EMBL" id="HBUF01009741">
    <property type="protein sequence ID" value="CAG6607997.1"/>
    <property type="molecule type" value="Transcribed_RNA"/>
</dbReference>
<organism evidence="10">
    <name type="scientific">Cacopsylla melanoneura</name>
    <dbReference type="NCBI Taxonomy" id="428564"/>
    <lineage>
        <taxon>Eukaryota</taxon>
        <taxon>Metazoa</taxon>
        <taxon>Ecdysozoa</taxon>
        <taxon>Arthropoda</taxon>
        <taxon>Hexapoda</taxon>
        <taxon>Insecta</taxon>
        <taxon>Pterygota</taxon>
        <taxon>Neoptera</taxon>
        <taxon>Paraneoptera</taxon>
        <taxon>Hemiptera</taxon>
        <taxon>Sternorrhyncha</taxon>
        <taxon>Psylloidea</taxon>
        <taxon>Psyllidae</taxon>
        <taxon>Psyllinae</taxon>
        <taxon>Cacopsylla</taxon>
    </lineage>
</organism>
<reference evidence="10" key="1">
    <citation type="submission" date="2021-05" db="EMBL/GenBank/DDBJ databases">
        <authorList>
            <person name="Alioto T."/>
            <person name="Alioto T."/>
            <person name="Gomez Garrido J."/>
        </authorList>
    </citation>
    <scope>NUCLEOTIDE SEQUENCE</scope>
</reference>
<evidence type="ECO:0000259" key="9">
    <source>
        <dbReference type="SMART" id="SM00322"/>
    </source>
</evidence>
<dbReference type="GO" id="GO:0010468">
    <property type="term" value="P:regulation of gene expression"/>
    <property type="evidence" value="ECO:0007669"/>
    <property type="project" value="UniProtKB-ARBA"/>
</dbReference>
<dbReference type="SUPFAM" id="SSF54791">
    <property type="entry name" value="Eukaryotic type KH-domain (KH-domain type I)"/>
    <property type="match status" value="3"/>
</dbReference>
<evidence type="ECO:0000256" key="1">
    <source>
        <dbReference type="ARBA" id="ARBA00004123"/>
    </source>
</evidence>
<feature type="region of interest" description="Disordered" evidence="8">
    <location>
        <begin position="61"/>
        <end position="97"/>
    </location>
</feature>
<keyword evidence="6" id="KW-0539">Nucleus</keyword>
<evidence type="ECO:0000256" key="2">
    <source>
        <dbReference type="ARBA" id="ARBA00022664"/>
    </source>
</evidence>
<feature type="domain" description="K Homology" evidence="9">
    <location>
        <begin position="107"/>
        <end position="180"/>
    </location>
</feature>